<dbReference type="Gene3D" id="3.10.100.10">
    <property type="entry name" value="Mannose-Binding Protein A, subunit A"/>
    <property type="match status" value="1"/>
</dbReference>
<keyword evidence="2" id="KW-1185">Reference proteome</keyword>
<comment type="caution">
    <text evidence="1">The sequence shown here is derived from an EMBL/GenBank/DDBJ whole genome shotgun (WGS) entry which is preliminary data.</text>
</comment>
<dbReference type="SUPFAM" id="SSF56436">
    <property type="entry name" value="C-type lectin-like"/>
    <property type="match status" value="1"/>
</dbReference>
<gene>
    <name evidence="1" type="ORF">ElyMa_006568000</name>
</gene>
<dbReference type="InterPro" id="IPR016186">
    <property type="entry name" value="C-type_lectin-like/link_sf"/>
</dbReference>
<evidence type="ECO:0008006" key="3">
    <source>
        <dbReference type="Google" id="ProtNLM"/>
    </source>
</evidence>
<evidence type="ECO:0000313" key="1">
    <source>
        <dbReference type="EMBL" id="GFS07339.1"/>
    </source>
</evidence>
<dbReference type="Proteomes" id="UP000762676">
    <property type="component" value="Unassembled WGS sequence"/>
</dbReference>
<dbReference type="CDD" id="cd00037">
    <property type="entry name" value="CLECT"/>
    <property type="match status" value="1"/>
</dbReference>
<accession>A0AAV4IA77</accession>
<name>A0AAV4IA77_9GAST</name>
<dbReference type="InterPro" id="IPR016187">
    <property type="entry name" value="CTDL_fold"/>
</dbReference>
<sequence>MRRQELKCYVAPQYQSLCDIANNPVDMEWLLGRDMLSKMEEANRAQKISDNIGSLPSLQSIILKRQPLSFFKDSQRELEVIARSLQLLQCECAQSFMQLARTPPQQNDPGAPPRMNNNVTVKIDLPPKYTNLDRSRGRENSGDCVVFNPPNNDEGVWELRTCSQKHKFMCEKLPGPLPCDRFLITQTKNWFGRDCKYQCLCASPNGLFSNCQPESGHCSHGCQSDRFGPSCQYDTPTNKELNEKITFIQEETENLERTTAVIKNDPEIVSTEEEQKTNK</sequence>
<proteinExistence type="predicted"/>
<reference evidence="1 2" key="1">
    <citation type="journal article" date="2021" name="Elife">
        <title>Chloroplast acquisition without the gene transfer in kleptoplastic sea slugs, Plakobranchus ocellatus.</title>
        <authorList>
            <person name="Maeda T."/>
            <person name="Takahashi S."/>
            <person name="Yoshida T."/>
            <person name="Shimamura S."/>
            <person name="Takaki Y."/>
            <person name="Nagai Y."/>
            <person name="Toyoda A."/>
            <person name="Suzuki Y."/>
            <person name="Arimoto A."/>
            <person name="Ishii H."/>
            <person name="Satoh N."/>
            <person name="Nishiyama T."/>
            <person name="Hasebe M."/>
            <person name="Maruyama T."/>
            <person name="Minagawa J."/>
            <person name="Obokata J."/>
            <person name="Shigenobu S."/>
        </authorList>
    </citation>
    <scope>NUCLEOTIDE SEQUENCE [LARGE SCALE GENOMIC DNA]</scope>
</reference>
<organism evidence="1 2">
    <name type="scientific">Elysia marginata</name>
    <dbReference type="NCBI Taxonomy" id="1093978"/>
    <lineage>
        <taxon>Eukaryota</taxon>
        <taxon>Metazoa</taxon>
        <taxon>Spiralia</taxon>
        <taxon>Lophotrochozoa</taxon>
        <taxon>Mollusca</taxon>
        <taxon>Gastropoda</taxon>
        <taxon>Heterobranchia</taxon>
        <taxon>Euthyneura</taxon>
        <taxon>Panpulmonata</taxon>
        <taxon>Sacoglossa</taxon>
        <taxon>Placobranchoidea</taxon>
        <taxon>Plakobranchidae</taxon>
        <taxon>Elysia</taxon>
    </lineage>
</organism>
<evidence type="ECO:0000313" key="2">
    <source>
        <dbReference type="Proteomes" id="UP000762676"/>
    </source>
</evidence>
<protein>
    <recommendedName>
        <fullName evidence="3">C-type lectin domain-containing protein</fullName>
    </recommendedName>
</protein>
<dbReference type="AlphaFoldDB" id="A0AAV4IA77"/>
<dbReference type="EMBL" id="BMAT01013190">
    <property type="protein sequence ID" value="GFS07339.1"/>
    <property type="molecule type" value="Genomic_DNA"/>
</dbReference>